<dbReference type="AlphaFoldDB" id="A0A1I6ZPK9"/>
<evidence type="ECO:0000256" key="2">
    <source>
        <dbReference type="PIRNR" id="PIRNR006221"/>
    </source>
</evidence>
<dbReference type="STRING" id="477690.SAMN05216474_1528"/>
<dbReference type="PANTHER" id="PTHR12149">
    <property type="entry name" value="FRUCTOSAMINE 3 KINASE-RELATED PROTEIN"/>
    <property type="match status" value="1"/>
</dbReference>
<evidence type="ECO:0000256" key="1">
    <source>
        <dbReference type="ARBA" id="ARBA00009460"/>
    </source>
</evidence>
<evidence type="ECO:0000313" key="4">
    <source>
        <dbReference type="Proteomes" id="UP000236454"/>
    </source>
</evidence>
<dbReference type="GO" id="GO:0016301">
    <property type="term" value="F:kinase activity"/>
    <property type="evidence" value="ECO:0007669"/>
    <property type="project" value="UniProtKB-UniRule"/>
</dbReference>
<gene>
    <name evidence="3" type="ORF">SAMN05216474_1528</name>
</gene>
<dbReference type="SUPFAM" id="SSF56112">
    <property type="entry name" value="Protein kinase-like (PK-like)"/>
    <property type="match status" value="1"/>
</dbReference>
<dbReference type="InterPro" id="IPR011009">
    <property type="entry name" value="Kinase-like_dom_sf"/>
</dbReference>
<accession>A0A1I6ZPK9</accession>
<reference evidence="3 4" key="1">
    <citation type="submission" date="2016-10" db="EMBL/GenBank/DDBJ databases">
        <authorList>
            <person name="de Groot N.N."/>
        </authorList>
    </citation>
    <scope>NUCLEOTIDE SEQUENCE [LARGE SCALE GENOMIC DNA]</scope>
    <source>
        <strain evidence="3 4">CGMCC 1.7005</strain>
    </source>
</reference>
<keyword evidence="2" id="KW-0808">Transferase</keyword>
<proteinExistence type="inferred from homology"/>
<evidence type="ECO:0008006" key="5">
    <source>
        <dbReference type="Google" id="ProtNLM"/>
    </source>
</evidence>
<name>A0A1I6ZPK9_9FLAO</name>
<dbReference type="EMBL" id="FPAS01000002">
    <property type="protein sequence ID" value="SFT64649.1"/>
    <property type="molecule type" value="Genomic_DNA"/>
</dbReference>
<dbReference type="Gene3D" id="3.30.200.20">
    <property type="entry name" value="Phosphorylase Kinase, domain 1"/>
    <property type="match status" value="1"/>
</dbReference>
<keyword evidence="2" id="KW-0418">Kinase</keyword>
<dbReference type="Proteomes" id="UP000236454">
    <property type="component" value="Unassembled WGS sequence"/>
</dbReference>
<dbReference type="RefSeq" id="WP_090247830.1">
    <property type="nucleotide sequence ID" value="NZ_FPAS01000002.1"/>
</dbReference>
<organism evidence="3 4">
    <name type="scientific">Lishizhenia tianjinensis</name>
    <dbReference type="NCBI Taxonomy" id="477690"/>
    <lineage>
        <taxon>Bacteria</taxon>
        <taxon>Pseudomonadati</taxon>
        <taxon>Bacteroidota</taxon>
        <taxon>Flavobacteriia</taxon>
        <taxon>Flavobacteriales</taxon>
        <taxon>Crocinitomicaceae</taxon>
        <taxon>Lishizhenia</taxon>
    </lineage>
</organism>
<protein>
    <recommendedName>
        <fullName evidence="5">Fructosamine-3-kinase</fullName>
    </recommendedName>
</protein>
<comment type="similarity">
    <text evidence="1 2">Belongs to the fructosamine kinase family.</text>
</comment>
<dbReference type="Gene3D" id="3.90.1200.10">
    <property type="match status" value="1"/>
</dbReference>
<evidence type="ECO:0000313" key="3">
    <source>
        <dbReference type="EMBL" id="SFT64649.1"/>
    </source>
</evidence>
<dbReference type="OrthoDB" id="5291879at2"/>
<sequence length="289" mass="33715">MLNTQQQQTITDFCGFNRPIGKSISLHGGDINSVYLISWEGLASFVVKINEKDRYPDMFKKEMHALEFINEHAQIGCVAPINYFEDENYQYLLLDWIEEGKKDETFYVRFAHELSEMHKLTHQQFGWGVDNYIGSLEQHNDQKDTWQEFYATQRILPLTKMAFDNGLLNELWVRGIENFCKEIDNVFPNEQPALLHGDLWGGNYMVDAGGDAMLIDPAIYFGHREMDLGMTQLFGGFNDNFIEDYNVYSPLEKGWQQRIKYTQLYPYLVHLNLFGRSYLPGVQKVAILF</sequence>
<keyword evidence="4" id="KW-1185">Reference proteome</keyword>
<dbReference type="Pfam" id="PF03881">
    <property type="entry name" value="Fructosamin_kin"/>
    <property type="match status" value="1"/>
</dbReference>
<dbReference type="PIRSF" id="PIRSF006221">
    <property type="entry name" value="Ketosamine-3-kinase"/>
    <property type="match status" value="1"/>
</dbReference>
<dbReference type="InterPro" id="IPR016477">
    <property type="entry name" value="Fructo-/Ketosamine-3-kinase"/>
</dbReference>
<dbReference type="PANTHER" id="PTHR12149:SF8">
    <property type="entry name" value="PROTEIN-RIBULOSAMINE 3-KINASE"/>
    <property type="match status" value="1"/>
</dbReference>